<evidence type="ECO:0000313" key="1">
    <source>
        <dbReference type="EMBL" id="QHX42851.1"/>
    </source>
</evidence>
<proteinExistence type="predicted"/>
<gene>
    <name evidence="1" type="ORF">GWP43_04650</name>
</gene>
<dbReference type="AlphaFoldDB" id="A0A6P1XZJ2"/>
<name>A0A6P1XZJ2_9SPIR</name>
<sequence>MEKVTLQTLKSGAVIDLFNVEFEKMLTNINDENTSPTTSRSITIKIEVKPGKTRRDAECRISVSSRLAPIKPAESTLYLDSDDGILAAYEDNPEQHTLDFTSGNISAIGG</sequence>
<accession>A0A6P1XZJ2</accession>
<dbReference type="Proteomes" id="UP000464374">
    <property type="component" value="Chromosome"/>
</dbReference>
<dbReference type="KEGG" id="trz:GWP43_04650"/>
<dbReference type="RefSeq" id="WP_162663067.1">
    <property type="nucleotide sequence ID" value="NZ_CP048020.1"/>
</dbReference>
<dbReference type="EMBL" id="CP048020">
    <property type="protein sequence ID" value="QHX42851.1"/>
    <property type="molecule type" value="Genomic_DNA"/>
</dbReference>
<reference evidence="1 2" key="1">
    <citation type="submission" date="2020-01" db="EMBL/GenBank/DDBJ databases">
        <title>Complete genome sequence of a human oral phylogroup 1 Treponema sp. strain ATCC 700766, originally isolated from periodontitis dental plaque.</title>
        <authorList>
            <person name="Chan Y."/>
            <person name="Huo Y.-B."/>
            <person name="Yu X.-L."/>
            <person name="Zeng H."/>
            <person name="Leung W.-K."/>
            <person name="Watt R.M."/>
        </authorList>
    </citation>
    <scope>NUCLEOTIDE SEQUENCE [LARGE SCALE GENOMIC DNA]</scope>
    <source>
        <strain evidence="1 2">OMZ 804</strain>
    </source>
</reference>
<protein>
    <submittedName>
        <fullName evidence="1">Uncharacterized protein</fullName>
    </submittedName>
</protein>
<organism evidence="1 2">
    <name type="scientific">Treponema vincentii</name>
    <dbReference type="NCBI Taxonomy" id="69710"/>
    <lineage>
        <taxon>Bacteria</taxon>
        <taxon>Pseudomonadati</taxon>
        <taxon>Spirochaetota</taxon>
        <taxon>Spirochaetia</taxon>
        <taxon>Spirochaetales</taxon>
        <taxon>Treponemataceae</taxon>
        <taxon>Treponema</taxon>
    </lineage>
</organism>
<evidence type="ECO:0000313" key="2">
    <source>
        <dbReference type="Proteomes" id="UP000464374"/>
    </source>
</evidence>